<evidence type="ECO:0000256" key="5">
    <source>
        <dbReference type="ARBA" id="ARBA00022605"/>
    </source>
</evidence>
<name>A0ABQ5MNF2_9FLAO</name>
<accession>A0ABQ5MNF2</accession>
<dbReference type="InterPro" id="IPR013785">
    <property type="entry name" value="Aldolase_TIM"/>
</dbReference>
<dbReference type="SUPFAM" id="SSF51366">
    <property type="entry name" value="Ribulose-phoshate binding barrel"/>
    <property type="match status" value="1"/>
</dbReference>
<evidence type="ECO:0000259" key="10">
    <source>
        <dbReference type="Pfam" id="PF00697"/>
    </source>
</evidence>
<organism evidence="11 12">
    <name type="scientific">Neptunitalea lumnitzerae</name>
    <dbReference type="NCBI Taxonomy" id="2965509"/>
    <lineage>
        <taxon>Bacteria</taxon>
        <taxon>Pseudomonadati</taxon>
        <taxon>Bacteroidota</taxon>
        <taxon>Flavobacteriia</taxon>
        <taxon>Flavobacteriales</taxon>
        <taxon>Flavobacteriaceae</taxon>
        <taxon>Neptunitalea</taxon>
    </lineage>
</organism>
<evidence type="ECO:0000313" key="11">
    <source>
        <dbReference type="EMBL" id="GLB50914.1"/>
    </source>
</evidence>
<comment type="caution">
    <text evidence="11">The sequence shown here is derived from an EMBL/GenBank/DDBJ whole genome shotgun (WGS) entry which is preliminary data.</text>
</comment>
<dbReference type="EC" id="5.3.1.24" evidence="3 9"/>
<keyword evidence="6 9" id="KW-0822">Tryptophan biosynthesis</keyword>
<evidence type="ECO:0000256" key="6">
    <source>
        <dbReference type="ARBA" id="ARBA00022822"/>
    </source>
</evidence>
<evidence type="ECO:0000256" key="4">
    <source>
        <dbReference type="ARBA" id="ARBA00022272"/>
    </source>
</evidence>
<comment type="catalytic activity">
    <reaction evidence="1 9">
        <text>N-(5-phospho-beta-D-ribosyl)anthranilate = 1-(2-carboxyphenylamino)-1-deoxy-D-ribulose 5-phosphate</text>
        <dbReference type="Rhea" id="RHEA:21540"/>
        <dbReference type="ChEBI" id="CHEBI:18277"/>
        <dbReference type="ChEBI" id="CHEBI:58613"/>
        <dbReference type="EC" id="5.3.1.24"/>
    </reaction>
</comment>
<dbReference type="InterPro" id="IPR001240">
    <property type="entry name" value="PRAI_dom"/>
</dbReference>
<reference evidence="11" key="1">
    <citation type="submission" date="2022-07" db="EMBL/GenBank/DDBJ databases">
        <title>Taxonomy of Novel Oxalotrophic and Methylotrophic Bacteria.</title>
        <authorList>
            <person name="Sahin N."/>
            <person name="Tani A."/>
        </authorList>
    </citation>
    <scope>NUCLEOTIDE SEQUENCE</scope>
    <source>
        <strain evidence="11">Y10</strain>
    </source>
</reference>
<feature type="domain" description="N-(5'phosphoribosyl) anthranilate isomerase (PRAI)" evidence="10">
    <location>
        <begin position="5"/>
        <end position="195"/>
    </location>
</feature>
<evidence type="ECO:0000256" key="2">
    <source>
        <dbReference type="ARBA" id="ARBA00004664"/>
    </source>
</evidence>
<evidence type="ECO:0000256" key="3">
    <source>
        <dbReference type="ARBA" id="ARBA00012572"/>
    </source>
</evidence>
<keyword evidence="12" id="KW-1185">Reference proteome</keyword>
<dbReference type="InterPro" id="IPR044643">
    <property type="entry name" value="TrpF_fam"/>
</dbReference>
<evidence type="ECO:0000256" key="9">
    <source>
        <dbReference type="HAMAP-Rule" id="MF_00135"/>
    </source>
</evidence>
<dbReference type="PANTHER" id="PTHR42894:SF1">
    <property type="entry name" value="N-(5'-PHOSPHORIBOSYL)ANTHRANILATE ISOMERASE"/>
    <property type="match status" value="1"/>
</dbReference>
<dbReference type="Gene3D" id="3.20.20.70">
    <property type="entry name" value="Aldolase class I"/>
    <property type="match status" value="1"/>
</dbReference>
<evidence type="ECO:0000313" key="12">
    <source>
        <dbReference type="Proteomes" id="UP001143543"/>
    </source>
</evidence>
<dbReference type="GO" id="GO:0016853">
    <property type="term" value="F:isomerase activity"/>
    <property type="evidence" value="ECO:0007669"/>
    <property type="project" value="UniProtKB-KW"/>
</dbReference>
<gene>
    <name evidence="9 11" type="primary">trpF</name>
    <name evidence="11" type="ORF">Y10_32820</name>
</gene>
<sequence>MRDNDNILELSKLNPDYMGFIFYDKSSRYVTQTTPTLPDSIMKTGVFVNSPVEFIIDRIDTHQLRAIQLHGNESVEFCKYLKTVLHNTQIIKVFSIKDDFDFTKLTAYEPYVDYFLFDTKGKLPGGNGYTFDWSVLKNYNATKPYFLSGGIGIESLLNLKDFFNLPASEKCIAIDVNSKFETAPGLKNIELLKKFKTELAAVNLI</sequence>
<dbReference type="InterPro" id="IPR011060">
    <property type="entry name" value="RibuloseP-bd_barrel"/>
</dbReference>
<dbReference type="EMBL" id="BRVO01000005">
    <property type="protein sequence ID" value="GLB50914.1"/>
    <property type="molecule type" value="Genomic_DNA"/>
</dbReference>
<protein>
    <recommendedName>
        <fullName evidence="4 9">N-(5'-phosphoribosyl)anthranilate isomerase</fullName>
        <shortName evidence="9">PRAI</shortName>
        <ecNumber evidence="3 9">5.3.1.24</ecNumber>
    </recommendedName>
</protein>
<proteinExistence type="inferred from homology"/>
<keyword evidence="5 9" id="KW-0028">Amino-acid biosynthesis</keyword>
<dbReference type="Pfam" id="PF00697">
    <property type="entry name" value="PRAI"/>
    <property type="match status" value="1"/>
</dbReference>
<dbReference type="PANTHER" id="PTHR42894">
    <property type="entry name" value="N-(5'-PHOSPHORIBOSYL)ANTHRANILATE ISOMERASE"/>
    <property type="match status" value="1"/>
</dbReference>
<evidence type="ECO:0000256" key="7">
    <source>
        <dbReference type="ARBA" id="ARBA00023141"/>
    </source>
</evidence>
<keyword evidence="7 9" id="KW-0057">Aromatic amino acid biosynthesis</keyword>
<comment type="pathway">
    <text evidence="2 9">Amino-acid biosynthesis; L-tryptophan biosynthesis; L-tryptophan from chorismate: step 3/5.</text>
</comment>
<dbReference type="HAMAP" id="MF_00135">
    <property type="entry name" value="PRAI"/>
    <property type="match status" value="1"/>
</dbReference>
<keyword evidence="8 9" id="KW-0413">Isomerase</keyword>
<comment type="similarity">
    <text evidence="9">Belongs to the TrpF family.</text>
</comment>
<evidence type="ECO:0000256" key="8">
    <source>
        <dbReference type="ARBA" id="ARBA00023235"/>
    </source>
</evidence>
<dbReference type="CDD" id="cd00405">
    <property type="entry name" value="PRAI"/>
    <property type="match status" value="1"/>
</dbReference>
<evidence type="ECO:0000256" key="1">
    <source>
        <dbReference type="ARBA" id="ARBA00001164"/>
    </source>
</evidence>
<dbReference type="Proteomes" id="UP001143543">
    <property type="component" value="Unassembled WGS sequence"/>
</dbReference>